<dbReference type="Proteomes" id="UP000290289">
    <property type="component" value="Chromosome 14"/>
</dbReference>
<dbReference type="Pfam" id="PF25821">
    <property type="entry name" value="DUF7950"/>
    <property type="match status" value="1"/>
</dbReference>
<dbReference type="EMBL" id="RDQH01000340">
    <property type="protein sequence ID" value="RXH77782.1"/>
    <property type="molecule type" value="Genomic_DNA"/>
</dbReference>
<accession>A0A498I6D6</accession>
<evidence type="ECO:0000259" key="2">
    <source>
        <dbReference type="Pfam" id="PF25821"/>
    </source>
</evidence>
<organism evidence="3 4">
    <name type="scientific">Malus domestica</name>
    <name type="common">Apple</name>
    <name type="synonym">Pyrus malus</name>
    <dbReference type="NCBI Taxonomy" id="3750"/>
    <lineage>
        <taxon>Eukaryota</taxon>
        <taxon>Viridiplantae</taxon>
        <taxon>Streptophyta</taxon>
        <taxon>Embryophyta</taxon>
        <taxon>Tracheophyta</taxon>
        <taxon>Spermatophyta</taxon>
        <taxon>Magnoliopsida</taxon>
        <taxon>eudicotyledons</taxon>
        <taxon>Gunneridae</taxon>
        <taxon>Pentapetalae</taxon>
        <taxon>rosids</taxon>
        <taxon>fabids</taxon>
        <taxon>Rosales</taxon>
        <taxon>Rosaceae</taxon>
        <taxon>Amygdaloideae</taxon>
        <taxon>Maleae</taxon>
        <taxon>Malus</taxon>
    </lineage>
</organism>
<dbReference type="STRING" id="3750.A0A498I6D6"/>
<feature type="compositionally biased region" description="Basic residues" evidence="1">
    <location>
        <begin position="57"/>
        <end position="71"/>
    </location>
</feature>
<name>A0A498I6D6_MALDO</name>
<evidence type="ECO:0000313" key="3">
    <source>
        <dbReference type="EMBL" id="RXH77782.1"/>
    </source>
</evidence>
<feature type="compositionally biased region" description="Basic and acidic residues" evidence="1">
    <location>
        <begin position="107"/>
        <end position="119"/>
    </location>
</feature>
<proteinExistence type="predicted"/>
<protein>
    <recommendedName>
        <fullName evidence="2">DUF7950 domain-containing protein</fullName>
    </recommendedName>
</protein>
<dbReference type="PANTHER" id="PTHR33595">
    <property type="entry name" value="VON WILLEBRAND FACTOR A DOMAIN PROTEIN"/>
    <property type="match status" value="1"/>
</dbReference>
<comment type="caution">
    <text evidence="3">The sequence shown here is derived from an EMBL/GenBank/DDBJ whole genome shotgun (WGS) entry which is preliminary data.</text>
</comment>
<dbReference type="AlphaFoldDB" id="A0A498I6D6"/>
<keyword evidence="4" id="KW-1185">Reference proteome</keyword>
<dbReference type="InterPro" id="IPR057710">
    <property type="entry name" value="DUF7950"/>
</dbReference>
<gene>
    <name evidence="3" type="ORF">DVH24_039753</name>
</gene>
<evidence type="ECO:0000256" key="1">
    <source>
        <dbReference type="SAM" id="MobiDB-lite"/>
    </source>
</evidence>
<feature type="domain" description="DUF7950" evidence="2">
    <location>
        <begin position="161"/>
        <end position="296"/>
    </location>
</feature>
<evidence type="ECO:0000313" key="4">
    <source>
        <dbReference type="Proteomes" id="UP000290289"/>
    </source>
</evidence>
<sequence length="358" mass="39035">MDGRGGCCIARYGYGGGEEYGISKVDRIMLKFRPIAPKPVDGGGSTPDKGDLYVKSGRGRGKRSRSVKSGRKAVVDPNDKNKNKRRRSSKAEEEKTVVTLPLLPETPEPKESSEERERNSYLSHSSYSSNTWMSFDNNNSTSTTSPTSRISKVVAAKVVGKSCVTVDCVTDTWVEGEGLGCTDGERRMNLERDTCPGFISDGTGRVVWTNGAYRSMVGQREGEMMVWLVMKEKAARAVGVMSNYTAAFTCRVTVQYSGCGGGMSAGDWSSLTLPCDVWRMLGGGFAWRLDVKAALCLGGYSNFISAAKRCYRLYGKISRLLVSQSPIFIVSTRVKRCRGKESIVVVMCVGEKAVALIC</sequence>
<dbReference type="Gramene" id="mRNA:MD14G0141100">
    <property type="protein sequence ID" value="mRNA:MD14G0141100"/>
    <property type="gene ID" value="MD14G0141100"/>
</dbReference>
<reference evidence="3 4" key="1">
    <citation type="submission" date="2018-10" db="EMBL/GenBank/DDBJ databases">
        <title>A high-quality apple genome assembly.</title>
        <authorList>
            <person name="Hu J."/>
        </authorList>
    </citation>
    <scope>NUCLEOTIDE SEQUENCE [LARGE SCALE GENOMIC DNA]</scope>
    <source>
        <strain evidence="4">cv. HFTH1</strain>
        <tissue evidence="3">Young leaf</tissue>
    </source>
</reference>
<feature type="region of interest" description="Disordered" evidence="1">
    <location>
        <begin position="35"/>
        <end position="128"/>
    </location>
</feature>
<dbReference type="PANTHER" id="PTHR33595:SF7">
    <property type="entry name" value="OS12G0242500 PROTEIN"/>
    <property type="match status" value="1"/>
</dbReference>